<sequence length="123" mass="14287">MQVSNIPDVNHIHRTYNAKSEHDIILHQKETHKGLDKETLDHFHNSQEYYRELLDGAKPIPPEVLTVPRINSLHKKNTMLISFLSSLYVKMQLDHENSNEEIRGIVAAYLSEIEDFAAELRKV</sequence>
<dbReference type="EMBL" id="BK014884">
    <property type="protein sequence ID" value="DAD80504.1"/>
    <property type="molecule type" value="Genomic_DNA"/>
</dbReference>
<accession>A0A8S5MEA4</accession>
<name>A0A8S5MEA4_9CAUD</name>
<organism evidence="1">
    <name type="scientific">Siphoviridae sp. ctYh54</name>
    <dbReference type="NCBI Taxonomy" id="2826379"/>
    <lineage>
        <taxon>Viruses</taxon>
        <taxon>Duplodnaviria</taxon>
        <taxon>Heunggongvirae</taxon>
        <taxon>Uroviricota</taxon>
        <taxon>Caudoviricetes</taxon>
    </lineage>
</organism>
<protein>
    <submittedName>
        <fullName evidence="1">Uncharacterized protein</fullName>
    </submittedName>
</protein>
<reference evidence="1" key="1">
    <citation type="journal article" date="2021" name="Proc. Natl. Acad. Sci. U.S.A.">
        <title>A Catalog of Tens of Thousands of Viruses from Human Metagenomes Reveals Hidden Associations with Chronic Diseases.</title>
        <authorList>
            <person name="Tisza M.J."/>
            <person name="Buck C.B."/>
        </authorList>
    </citation>
    <scope>NUCLEOTIDE SEQUENCE</scope>
    <source>
        <strain evidence="1">CtYh54</strain>
    </source>
</reference>
<evidence type="ECO:0000313" key="1">
    <source>
        <dbReference type="EMBL" id="DAD80504.1"/>
    </source>
</evidence>
<proteinExistence type="predicted"/>